<dbReference type="Gene3D" id="3.30.9.10">
    <property type="entry name" value="D-Amino Acid Oxidase, subunit A, domain 2"/>
    <property type="match status" value="1"/>
</dbReference>
<evidence type="ECO:0000259" key="3">
    <source>
        <dbReference type="Pfam" id="PF01266"/>
    </source>
</evidence>
<dbReference type="Gene3D" id="3.40.50.2300">
    <property type="match status" value="2"/>
</dbReference>
<dbReference type="SUPFAM" id="SSF51905">
    <property type="entry name" value="FAD/NAD(P)-binding domain"/>
    <property type="match status" value="1"/>
</dbReference>
<dbReference type="RefSeq" id="WP_329074828.1">
    <property type="nucleotide sequence ID" value="NZ_CP109495.1"/>
</dbReference>
<reference evidence="4" key="1">
    <citation type="submission" date="2022-10" db="EMBL/GenBank/DDBJ databases">
        <title>The complete genomes of actinobacterial strains from the NBC collection.</title>
        <authorList>
            <person name="Joergensen T.S."/>
            <person name="Alvarez Arevalo M."/>
            <person name="Sterndorff E.B."/>
            <person name="Faurdal D."/>
            <person name="Vuksanovic O."/>
            <person name="Mourched A.-S."/>
            <person name="Charusanti P."/>
            <person name="Shaw S."/>
            <person name="Blin K."/>
            <person name="Weber T."/>
        </authorList>
    </citation>
    <scope>NUCLEOTIDE SEQUENCE</scope>
    <source>
        <strain evidence="4">NBC_01432</strain>
    </source>
</reference>
<dbReference type="Pfam" id="PF01266">
    <property type="entry name" value="DAO"/>
    <property type="match status" value="1"/>
</dbReference>
<evidence type="ECO:0000256" key="1">
    <source>
        <dbReference type="ARBA" id="ARBA00023002"/>
    </source>
</evidence>
<protein>
    <submittedName>
        <fullName evidence="4">FAD-dependent oxidoreductase</fullName>
    </submittedName>
</protein>
<dbReference type="PANTHER" id="PTHR13847">
    <property type="entry name" value="SARCOSINE DEHYDROGENASE-RELATED"/>
    <property type="match status" value="1"/>
</dbReference>
<dbReference type="InterPro" id="IPR028082">
    <property type="entry name" value="Peripla_BP_I"/>
</dbReference>
<gene>
    <name evidence="4" type="ORF">OG442_06195</name>
</gene>
<keyword evidence="5" id="KW-1185">Reference proteome</keyword>
<dbReference type="Gene3D" id="3.50.50.60">
    <property type="entry name" value="FAD/NAD(P)-binding domain"/>
    <property type="match status" value="1"/>
</dbReference>
<evidence type="ECO:0000313" key="5">
    <source>
        <dbReference type="Proteomes" id="UP001432209"/>
    </source>
</evidence>
<name>A0ABZ1ZY22_STRNV</name>
<organism evidence="4 5">
    <name type="scientific">Streptomyces niveus</name>
    <name type="common">Streptomyces spheroides</name>
    <dbReference type="NCBI Taxonomy" id="193462"/>
    <lineage>
        <taxon>Bacteria</taxon>
        <taxon>Bacillati</taxon>
        <taxon>Actinomycetota</taxon>
        <taxon>Actinomycetes</taxon>
        <taxon>Kitasatosporales</taxon>
        <taxon>Streptomycetaceae</taxon>
        <taxon>Streptomyces</taxon>
    </lineage>
</organism>
<feature type="domain" description="FAD dependent oxidoreductase" evidence="3">
    <location>
        <begin position="328"/>
        <end position="691"/>
    </location>
</feature>
<keyword evidence="1" id="KW-0560">Oxidoreductase</keyword>
<proteinExistence type="predicted"/>
<dbReference type="SUPFAM" id="SSF53822">
    <property type="entry name" value="Periplasmic binding protein-like I"/>
    <property type="match status" value="1"/>
</dbReference>
<accession>A0ABZ1ZY22</accession>
<dbReference type="EMBL" id="CP109495">
    <property type="protein sequence ID" value="WUX51164.1"/>
    <property type="molecule type" value="Genomic_DNA"/>
</dbReference>
<evidence type="ECO:0000313" key="4">
    <source>
        <dbReference type="EMBL" id="WUX51164.1"/>
    </source>
</evidence>
<feature type="region of interest" description="Disordered" evidence="2">
    <location>
        <begin position="294"/>
        <end position="325"/>
    </location>
</feature>
<dbReference type="Proteomes" id="UP001432209">
    <property type="component" value="Chromosome"/>
</dbReference>
<dbReference type="InterPro" id="IPR006076">
    <property type="entry name" value="FAD-dep_OxRdtase"/>
</dbReference>
<evidence type="ECO:0000256" key="2">
    <source>
        <dbReference type="SAM" id="MobiDB-lite"/>
    </source>
</evidence>
<sequence>MHSTRSDRQGARVAVVGVVGVPGDPRGEWFVEAAATVRHPGTRWELFDDRGGAGDAVSVAEGVVADGGFSAVVAGLPEEESAERSEAALRLYRKAGLPVLLPLATGPGPAAASDDTVLRMYPADRGQVAAITRVCEERGLRRLAVLHDGGERGRRLAERLIGRTAGAGGVTGAVTGGVTGAGGVAEADSTELVAEAYEEWPPGESPGAVVLCGTPSGMADLLRGAPAAPHQLVILTDDCDLPASDRTVVVARPVGGGATRVAAAFVALGGALAKHPERRGAALLETVRGELAVPTGPRGDIPQHGWQVRPRRPLSRPSGPATAGHHEFAVLGGGMVGRAAAAELAEAGASVVLVDDGTPGSSASAVSGGLVRAFELDEGERNLACEAFLALWGRPELATAHGFRRTGALVLLGPADVAKAAVSVSELNKLGVSAEMVSVSGLRSRWPDLRTAGLAGAVWEPGAGYVRGPVAMAALLDRARLAGVRVLPRHRVDSLTADTDGTAVLTWSAVGEGDRGDDRDSDRDSDRAAAHGELRVDVALVAAGCATPSLLGDRWPADRPAASKLIRYGIFELGGRRLPTVVDGVTGSWARPDGVDGLLAGFPLAAPWNAPAAPATIPDDRQVRWIRDGLSPRLPFLAEASLLTGSSGTDLFVDGGLPALGPLPGLPHTVVAAGWSGAGFKTAPAAARRAATAAVQLLEGQRNRRT</sequence>
<dbReference type="InterPro" id="IPR036188">
    <property type="entry name" value="FAD/NAD-bd_sf"/>
</dbReference>
<dbReference type="PANTHER" id="PTHR13847:SF287">
    <property type="entry name" value="FAD-DEPENDENT OXIDOREDUCTASE DOMAIN-CONTAINING PROTEIN 1"/>
    <property type="match status" value="1"/>
</dbReference>